<accession>A0A7T8EJY8</accession>
<sequence>MFKKGQLVYGLISRKYYVVLGQNGGRLTVRSISTGSVGWTDPRRVTLIGNNYTAKDSKESAPANPGF</sequence>
<proteinExistence type="predicted"/>
<dbReference type="Proteomes" id="UP000595827">
    <property type="component" value="Segment"/>
</dbReference>
<reference evidence="1 2" key="1">
    <citation type="submission" date="2020-12" db="EMBL/GenBank/DDBJ databases">
        <title>Isolation and characterisation of bacteriophages with activity against invasive non-typhoidal Salmonella causing bloodstream infection in Malawi.</title>
        <authorList>
            <person name="Rodwell E.V."/>
            <person name="Wenner N."/>
            <person name="Pulford C.V."/>
            <person name="Cai Y."/>
            <person name="Bowers-Barnard A."/>
            <person name="Beckett A."/>
            <person name="Rigby J."/>
            <person name="Picton D."/>
            <person name="Blower T.R."/>
            <person name="Feasey N.A."/>
            <person name="Hinton J.C.D."/>
            <person name="Perez-Sepulveda B."/>
        </authorList>
    </citation>
    <scope>NUCLEOTIDE SEQUENCE [LARGE SCALE GENOMIC DNA]</scope>
</reference>
<dbReference type="EMBL" id="MW355461">
    <property type="protein sequence ID" value="QQO87878.1"/>
    <property type="molecule type" value="Genomic_DNA"/>
</dbReference>
<protein>
    <submittedName>
        <fullName evidence="1">Uncharacterized protein</fullName>
    </submittedName>
</protein>
<keyword evidence="2" id="KW-1185">Reference proteome</keyword>
<name>A0A7T8EJY8_9CAUD</name>
<evidence type="ECO:0000313" key="1">
    <source>
        <dbReference type="EMBL" id="QQO87878.1"/>
    </source>
</evidence>
<evidence type="ECO:0000313" key="2">
    <source>
        <dbReference type="Proteomes" id="UP000595827"/>
    </source>
</evidence>
<gene>
    <name evidence="1" type="ORF">IKDKJJMA_00059</name>
</gene>
<organism evidence="1 2">
    <name type="scientific">Salmonella phage vB_SenS_ER1</name>
    <dbReference type="NCBI Taxonomy" id="2801553"/>
    <lineage>
        <taxon>Viruses</taxon>
        <taxon>Duplodnaviria</taxon>
        <taxon>Heunggongvirae</taxon>
        <taxon>Uroviricota</taxon>
        <taxon>Caudoviricetes</taxon>
        <taxon>Sarkviridae</taxon>
        <taxon>Guernseyvirinae</taxon>
        <taxon>Jerseyvirus</taxon>
        <taxon>Jerseyvirus ER1</taxon>
    </lineage>
</organism>